<dbReference type="NCBIfam" id="TIGR01710">
    <property type="entry name" value="typeII_sec_gspG"/>
    <property type="match status" value="1"/>
</dbReference>
<comment type="subcellular location">
    <subcellularLocation>
        <location evidence="1">Cell inner membrane</location>
        <topology evidence="1">Single-pass membrane protein</topology>
    </subcellularLocation>
</comment>
<sequence length="143" mass="15702">MKLQRSNLRGFTLLELLVVVAIIGLLAAYVGPRYFTQIGRSEQAVAKSQIEGFAKALHTYRVDVGQYPTTQEGLEALMRPPAESAAAAKWRGPYLEKAVPLDPWSKPYIYRISGNQNQDFELLSYGKDGRPGGTGDAADISNN</sequence>
<evidence type="ECO:0000256" key="1">
    <source>
        <dbReference type="ARBA" id="ARBA00004377"/>
    </source>
</evidence>
<dbReference type="PATRIC" id="fig|285.49.peg.3994"/>
<evidence type="ECO:0000313" key="12">
    <source>
        <dbReference type="EMBL" id="KOC30508.1"/>
    </source>
</evidence>
<evidence type="ECO:0000256" key="4">
    <source>
        <dbReference type="ARBA" id="ARBA00022475"/>
    </source>
</evidence>
<dbReference type="InterPro" id="IPR000983">
    <property type="entry name" value="Bac_GSPG_pilin"/>
</dbReference>
<gene>
    <name evidence="12" type="ORF">GL58_19315</name>
</gene>
<evidence type="ECO:0000313" key="13">
    <source>
        <dbReference type="Proteomes" id="UP000037442"/>
    </source>
</evidence>
<evidence type="ECO:0000256" key="9">
    <source>
        <dbReference type="ARBA" id="ARBA00023136"/>
    </source>
</evidence>
<dbReference type="InterPro" id="IPR045584">
    <property type="entry name" value="Pilin-like"/>
</dbReference>
<feature type="domain" description="Type II secretion system protein GspG C-terminal" evidence="11">
    <location>
        <begin position="34"/>
        <end position="142"/>
    </location>
</feature>
<accession>A0A0L7N9G9</accession>
<keyword evidence="5" id="KW-0488">Methylation</keyword>
<dbReference type="GO" id="GO:0015627">
    <property type="term" value="C:type II protein secretion system complex"/>
    <property type="evidence" value="ECO:0007669"/>
    <property type="project" value="InterPro"/>
</dbReference>
<dbReference type="EMBL" id="JNVD01000004">
    <property type="protein sequence ID" value="KOC30508.1"/>
    <property type="molecule type" value="Genomic_DNA"/>
</dbReference>
<keyword evidence="6" id="KW-0997">Cell inner membrane</keyword>
<dbReference type="Pfam" id="PF08334">
    <property type="entry name" value="T2SSG"/>
    <property type="match status" value="1"/>
</dbReference>
<keyword evidence="4" id="KW-1003">Cell membrane</keyword>
<dbReference type="PANTHER" id="PTHR30093">
    <property type="entry name" value="GENERAL SECRETION PATHWAY PROTEIN G"/>
    <property type="match status" value="1"/>
</dbReference>
<dbReference type="Pfam" id="PF07963">
    <property type="entry name" value="N_methyl"/>
    <property type="match status" value="1"/>
</dbReference>
<evidence type="ECO:0000256" key="7">
    <source>
        <dbReference type="ARBA" id="ARBA00022692"/>
    </source>
</evidence>
<comment type="caution">
    <text evidence="12">The sequence shown here is derived from an EMBL/GenBank/DDBJ whole genome shotgun (WGS) entry which is preliminary data.</text>
</comment>
<dbReference type="SUPFAM" id="SSF54523">
    <property type="entry name" value="Pili subunits"/>
    <property type="match status" value="1"/>
</dbReference>
<name>A0A0L7N9G9_COMTE</name>
<dbReference type="InterPro" id="IPR013545">
    <property type="entry name" value="T2SS_protein-GspG_C"/>
</dbReference>
<dbReference type="PRINTS" id="PR00813">
    <property type="entry name" value="BCTERIALGSPG"/>
</dbReference>
<evidence type="ECO:0000256" key="10">
    <source>
        <dbReference type="SAM" id="Phobius"/>
    </source>
</evidence>
<evidence type="ECO:0000256" key="3">
    <source>
        <dbReference type="ARBA" id="ARBA00020042"/>
    </source>
</evidence>
<dbReference type="NCBIfam" id="TIGR02532">
    <property type="entry name" value="IV_pilin_GFxxxE"/>
    <property type="match status" value="1"/>
</dbReference>
<evidence type="ECO:0000256" key="5">
    <source>
        <dbReference type="ARBA" id="ARBA00022481"/>
    </source>
</evidence>
<comment type="similarity">
    <text evidence="2">Belongs to the GSP G family.</text>
</comment>
<dbReference type="RefSeq" id="WP_053281564.1">
    <property type="nucleotide sequence ID" value="NZ_JNVD01000004.1"/>
</dbReference>
<dbReference type="AlphaFoldDB" id="A0A0L7N9G9"/>
<keyword evidence="8 10" id="KW-1133">Transmembrane helix</keyword>
<dbReference type="InterPro" id="IPR012902">
    <property type="entry name" value="N_methyl_site"/>
</dbReference>
<keyword evidence="9 10" id="KW-0472">Membrane</keyword>
<reference evidence="13" key="1">
    <citation type="submission" date="2014-06" db="EMBL/GenBank/DDBJ databases">
        <title>Draft genome sequence of C. testosteroni WDL7.</title>
        <authorList>
            <person name="Wu Y."/>
            <person name="Seshan H."/>
            <person name="Arumugam K."/>
        </authorList>
    </citation>
    <scope>NUCLEOTIDE SEQUENCE [LARGE SCALE GENOMIC DNA]</scope>
    <source>
        <strain evidence="13">WDL7</strain>
    </source>
</reference>
<protein>
    <recommendedName>
        <fullName evidence="3">Type II secretion system core protein G</fullName>
    </recommendedName>
</protein>
<dbReference type="GO" id="GO:0015628">
    <property type="term" value="P:protein secretion by the type II secretion system"/>
    <property type="evidence" value="ECO:0007669"/>
    <property type="project" value="InterPro"/>
</dbReference>
<dbReference type="Proteomes" id="UP000037442">
    <property type="component" value="Unassembled WGS sequence"/>
</dbReference>
<dbReference type="PANTHER" id="PTHR30093:SF45">
    <property type="entry name" value="TYPE II SECRETION SYSTEM CORE PROTEIN G"/>
    <property type="match status" value="1"/>
</dbReference>
<dbReference type="InterPro" id="IPR010054">
    <property type="entry name" value="Type2_sec_GspG"/>
</dbReference>
<evidence type="ECO:0000256" key="2">
    <source>
        <dbReference type="ARBA" id="ARBA00009984"/>
    </source>
</evidence>
<dbReference type="GO" id="GO:0005886">
    <property type="term" value="C:plasma membrane"/>
    <property type="evidence" value="ECO:0007669"/>
    <property type="project" value="UniProtKB-SubCell"/>
</dbReference>
<proteinExistence type="inferred from homology"/>
<organism evidence="12 13">
    <name type="scientific">Comamonas testosteroni</name>
    <name type="common">Pseudomonas testosteroni</name>
    <dbReference type="NCBI Taxonomy" id="285"/>
    <lineage>
        <taxon>Bacteria</taxon>
        <taxon>Pseudomonadati</taxon>
        <taxon>Pseudomonadota</taxon>
        <taxon>Betaproteobacteria</taxon>
        <taxon>Burkholderiales</taxon>
        <taxon>Comamonadaceae</taxon>
        <taxon>Comamonas</taxon>
    </lineage>
</organism>
<dbReference type="Gene3D" id="3.30.700.10">
    <property type="entry name" value="Glycoprotein, Type 4 Pilin"/>
    <property type="match status" value="1"/>
</dbReference>
<evidence type="ECO:0000256" key="6">
    <source>
        <dbReference type="ARBA" id="ARBA00022519"/>
    </source>
</evidence>
<keyword evidence="7 10" id="KW-0812">Transmembrane</keyword>
<evidence type="ECO:0000256" key="8">
    <source>
        <dbReference type="ARBA" id="ARBA00022989"/>
    </source>
</evidence>
<evidence type="ECO:0000259" key="11">
    <source>
        <dbReference type="Pfam" id="PF08334"/>
    </source>
</evidence>
<feature type="transmembrane region" description="Helical" evidence="10">
    <location>
        <begin position="12"/>
        <end position="31"/>
    </location>
</feature>